<accession>A0ABN0XPB9</accession>
<evidence type="ECO:0000313" key="3">
    <source>
        <dbReference type="Proteomes" id="UP001501822"/>
    </source>
</evidence>
<gene>
    <name evidence="2" type="ORF">GCM10010151_69100</name>
</gene>
<dbReference type="SUPFAM" id="SSF54909">
    <property type="entry name" value="Dimeric alpha+beta barrel"/>
    <property type="match status" value="1"/>
</dbReference>
<dbReference type="EMBL" id="BAAABM010000069">
    <property type="protein sequence ID" value="GAA0369400.1"/>
    <property type="molecule type" value="Genomic_DNA"/>
</dbReference>
<evidence type="ECO:0000313" key="2">
    <source>
        <dbReference type="EMBL" id="GAA0369400.1"/>
    </source>
</evidence>
<evidence type="ECO:0000259" key="1">
    <source>
        <dbReference type="Pfam" id="PF11695"/>
    </source>
</evidence>
<proteinExistence type="predicted"/>
<comment type="caution">
    <text evidence="2">The sequence shown here is derived from an EMBL/GenBank/DDBJ whole genome shotgun (WGS) entry which is preliminary data.</text>
</comment>
<organism evidence="2 3">
    <name type="scientific">Actinoallomurus spadix</name>
    <dbReference type="NCBI Taxonomy" id="79912"/>
    <lineage>
        <taxon>Bacteria</taxon>
        <taxon>Bacillati</taxon>
        <taxon>Actinomycetota</taxon>
        <taxon>Actinomycetes</taxon>
        <taxon>Streptosporangiales</taxon>
        <taxon>Thermomonosporaceae</taxon>
        <taxon>Actinoallomurus</taxon>
    </lineage>
</organism>
<name>A0ABN0XPB9_9ACTN</name>
<reference evidence="2 3" key="1">
    <citation type="journal article" date="2019" name="Int. J. Syst. Evol. Microbiol.">
        <title>The Global Catalogue of Microorganisms (GCM) 10K type strain sequencing project: providing services to taxonomists for standard genome sequencing and annotation.</title>
        <authorList>
            <consortium name="The Broad Institute Genomics Platform"/>
            <consortium name="The Broad Institute Genome Sequencing Center for Infectious Disease"/>
            <person name="Wu L."/>
            <person name="Ma J."/>
        </authorList>
    </citation>
    <scope>NUCLEOTIDE SEQUENCE [LARGE SCALE GENOMIC DNA]</scope>
    <source>
        <strain evidence="2 3">JCM 3146</strain>
    </source>
</reference>
<feature type="domain" description="DUF3291" evidence="1">
    <location>
        <begin position="6"/>
        <end position="143"/>
    </location>
</feature>
<keyword evidence="3" id="KW-1185">Reference proteome</keyword>
<dbReference type="InterPro" id="IPR021708">
    <property type="entry name" value="DUF3291"/>
</dbReference>
<dbReference type="RefSeq" id="WP_252805193.1">
    <property type="nucleotide sequence ID" value="NZ_BAAABM010000069.1"/>
</dbReference>
<dbReference type="Pfam" id="PF11695">
    <property type="entry name" value="DUF3291"/>
    <property type="match status" value="1"/>
</dbReference>
<sequence>MTDHHLAEFNVARLREPLDAPAMAEFLALFEPINALADSAPGFVWRLTDGEGDDATAIRPYGDDIIINLSVWESREALWNFAYRSAHLDVMRRRREWLLRMAEPYFVMWWVPAGYVPPLEEARERLAMLRREGPGPEAFTYRKVYDPDGALATV</sequence>
<protein>
    <submittedName>
        <fullName evidence="2">DUF3291 domain-containing protein</fullName>
    </submittedName>
</protein>
<dbReference type="Proteomes" id="UP001501822">
    <property type="component" value="Unassembled WGS sequence"/>
</dbReference>
<dbReference type="InterPro" id="IPR011008">
    <property type="entry name" value="Dimeric_a/b-barrel"/>
</dbReference>